<evidence type="ECO:0000256" key="1">
    <source>
        <dbReference type="ARBA" id="ARBA00023172"/>
    </source>
</evidence>
<dbReference type="GeneID" id="126891018"/>
<keyword evidence="3" id="KW-1185">Reference proteome</keyword>
<dbReference type="InterPro" id="IPR011010">
    <property type="entry name" value="DNA_brk_join_enz"/>
</dbReference>
<evidence type="ECO:0000313" key="2">
    <source>
        <dbReference type="EnsemblMetazoa" id="XP_050516155.1"/>
    </source>
</evidence>
<dbReference type="RefSeq" id="XP_050516155.1">
    <property type="nucleotide sequence ID" value="XM_050660198.1"/>
</dbReference>
<dbReference type="PANTHER" id="PTHR33480:SF1">
    <property type="entry name" value="TYR RECOMBINASE DOMAIN-CONTAINING PROTEIN"/>
    <property type="match status" value="1"/>
</dbReference>
<evidence type="ECO:0000313" key="3">
    <source>
        <dbReference type="Proteomes" id="UP001652700"/>
    </source>
</evidence>
<name>A0ABM5L141_DIAVI</name>
<protein>
    <submittedName>
        <fullName evidence="2">Uncharacterized protein</fullName>
    </submittedName>
</protein>
<dbReference type="PANTHER" id="PTHR33480">
    <property type="entry name" value="SET DOMAIN-CONTAINING PROTEIN-RELATED"/>
    <property type="match status" value="1"/>
</dbReference>
<dbReference type="Proteomes" id="UP001652700">
    <property type="component" value="Unplaced"/>
</dbReference>
<dbReference type="InterPro" id="IPR013762">
    <property type="entry name" value="Integrase-like_cat_sf"/>
</dbReference>
<sequence>MKALEQTSSSPGENISTEVYNNNETINVKTEKYKRKKDTCYYCETDVNNFVRHLQRNHSCELEVQRILSKEKKSKERRELVSLLKKKGNFIKNSQECVKPVKQGLQPSQSFLPCSNCLGFYRSKFLYRHRKICLGGQSSRHSQAEGQNFLLKNVKKIDQRLKDEVFPRMRPDKISLEAKNDFLICAFGARYLKIHREKHHITVTSRKMRELSRILIEFKKIKACTSNLFEALKPKFYDDLVDATKLVSKYDTEKDLFFSPTYALNIGTSLKQCCDIALHMISKMEPTIETANCESNLKTLINLFQSNWRFDISNRAGNDLNLKKFNKITIVPLASDLKLLKQHLVTEADKALQRLKIDSHNVAAYNTLLETIFCRVILLNRKRPGELQRMLLDTYEKSEKKNDSYEEFKEVVTETEKILLKNMKRIVIRGKRGRGVPVIFSTDIQNHIKEILKVRSNFVKDDNPYLFGRSSHSTPICGYKIIAKYAVSCGAKNPQAITCTRLRKHLATLTQLFNLSDNEIEQLSTFMGHTSAVHKNSYRLPDDVYQTAKISKLLILMEKGEAGGQKGKTLDDISIDLDQNLLEDESCEESDDPEKNDFNDFKKVNVTEDIKKDETIETIPFVPKKKRLLTPWTTEQKNIVKAYFSKYINQKRAPKRYECEELRSLHPQLFLNKNWLKIKVFVQNQYLKKGT</sequence>
<dbReference type="EnsemblMetazoa" id="XM_050660198.1">
    <property type="protein sequence ID" value="XP_050516155.1"/>
    <property type="gene ID" value="LOC126891018"/>
</dbReference>
<proteinExistence type="predicted"/>
<reference evidence="2" key="1">
    <citation type="submission" date="2025-05" db="UniProtKB">
        <authorList>
            <consortium name="EnsemblMetazoa"/>
        </authorList>
    </citation>
    <scope>IDENTIFICATION</scope>
</reference>
<accession>A0ABM5L141</accession>
<keyword evidence="1" id="KW-0233">DNA recombination</keyword>
<dbReference type="Gene3D" id="1.10.443.10">
    <property type="entry name" value="Intergrase catalytic core"/>
    <property type="match status" value="1"/>
</dbReference>
<dbReference type="SUPFAM" id="SSF56349">
    <property type="entry name" value="DNA breaking-rejoining enzymes"/>
    <property type="match status" value="1"/>
</dbReference>
<organism evidence="2 3">
    <name type="scientific">Diabrotica virgifera virgifera</name>
    <name type="common">western corn rootworm</name>
    <dbReference type="NCBI Taxonomy" id="50390"/>
    <lineage>
        <taxon>Eukaryota</taxon>
        <taxon>Metazoa</taxon>
        <taxon>Ecdysozoa</taxon>
        <taxon>Arthropoda</taxon>
        <taxon>Hexapoda</taxon>
        <taxon>Insecta</taxon>
        <taxon>Pterygota</taxon>
        <taxon>Neoptera</taxon>
        <taxon>Endopterygota</taxon>
        <taxon>Coleoptera</taxon>
        <taxon>Polyphaga</taxon>
        <taxon>Cucujiformia</taxon>
        <taxon>Chrysomeloidea</taxon>
        <taxon>Chrysomelidae</taxon>
        <taxon>Galerucinae</taxon>
        <taxon>Diabroticina</taxon>
        <taxon>Diabroticites</taxon>
        <taxon>Diabrotica</taxon>
    </lineage>
</organism>